<gene>
    <name evidence="9" type="ORF">PGRI_009740</name>
</gene>
<dbReference type="GO" id="GO:0005739">
    <property type="term" value="C:mitochondrion"/>
    <property type="evidence" value="ECO:0007669"/>
    <property type="project" value="TreeGrafter"/>
</dbReference>
<feature type="region of interest" description="Disordered" evidence="7">
    <location>
        <begin position="324"/>
        <end position="397"/>
    </location>
</feature>
<keyword evidence="3" id="KW-0489">Methyltransferase</keyword>
<feature type="region of interest" description="Disordered" evidence="7">
    <location>
        <begin position="259"/>
        <end position="300"/>
    </location>
</feature>
<feature type="compositionally biased region" description="Polar residues" evidence="7">
    <location>
        <begin position="590"/>
        <end position="606"/>
    </location>
</feature>
<dbReference type="OrthoDB" id="20105at2759"/>
<evidence type="ECO:0000256" key="1">
    <source>
        <dbReference type="ARBA" id="ARBA00009258"/>
    </source>
</evidence>
<keyword evidence="2" id="KW-0698">rRNA processing</keyword>
<dbReference type="Proteomes" id="UP000070168">
    <property type="component" value="Unassembled WGS sequence"/>
</dbReference>
<dbReference type="InterPro" id="IPR015507">
    <property type="entry name" value="rRNA-MeTfrase_E"/>
</dbReference>
<dbReference type="PANTHER" id="PTHR10920:SF18">
    <property type="entry name" value="RRNA METHYLTRANSFERASE 2, MITOCHONDRIAL"/>
    <property type="match status" value="1"/>
</dbReference>
<evidence type="ECO:0000313" key="10">
    <source>
        <dbReference type="Proteomes" id="UP000070168"/>
    </source>
</evidence>
<dbReference type="Gene3D" id="3.40.50.150">
    <property type="entry name" value="Vaccinia Virus protein VP39"/>
    <property type="match status" value="1"/>
</dbReference>
<keyword evidence="10" id="KW-1185">Reference proteome</keyword>
<feature type="region of interest" description="Disordered" evidence="7">
    <location>
        <begin position="582"/>
        <end position="622"/>
    </location>
</feature>
<dbReference type="InterPro" id="IPR002877">
    <property type="entry name" value="RNA_MeTrfase_FtsJ_dom"/>
</dbReference>
<evidence type="ECO:0000256" key="4">
    <source>
        <dbReference type="ARBA" id="ARBA00022679"/>
    </source>
</evidence>
<accession>A0A135LY84</accession>
<evidence type="ECO:0000313" key="9">
    <source>
        <dbReference type="EMBL" id="KXG53924.1"/>
    </source>
</evidence>
<dbReference type="HAMAP" id="MF_01547">
    <property type="entry name" value="RNA_methyltr_E"/>
    <property type="match status" value="1"/>
</dbReference>
<protein>
    <recommendedName>
        <fullName evidence="6">rRNA methyltransferase 2, mitochondrial</fullName>
    </recommendedName>
</protein>
<sequence>MAEEASALDFEMSMRTMRLEKDYEKSLSDSVRLLDGERDRVRRMELLLSKIENEALRSQLEEANRHLLGFTGADSEACAQLQEACQEIDHLELQAQASASEIDRLKEELSIQKNSSISYSTILAEKLHLSKELAALRSELERFRAQNASYQAINSEKHEMERQMNSLELQLDNEKHSHERTRAKGSQQMAEIAKLSTRVEELRNELAGELRAKQQQERENHDQNSAWANQRATFEGEIDSLKQQLRSSKDRLQEAHIEIQQRRSLKSHAGHDSESSSRTVPLQRPGPSGHAGVTIATPGAVRVQEKLKRDSAVPGDKSAFSITPFLNRTGAPSDSPISSVGDEDELGDIDTPHGLLGKQSTSREPKRIGSALRRQLSPTEDRIPTTKSTKPRALEGAIPVSSLKNEVKKTTYRLDRSMPTTETDELYEQSEHEQAKPKKRKLGGQRDRSLFEEDEEESHPRKFGRKFAAIGQARHASSKRWQARQQKDQFTREAAVQGLKSRAAFKLLQIDEKYRIFKGGQTVVDLGYAPGSWSQVAASRTQPHGRVLGVDIIPAQPPKGVSTIQGNFLAPEIQTYIRDFLRSPDRGRPRQSSALDDSSISPLEPNSDSERTNEAEKTEMKGDKILERTVDVVLSDMSAPWYQTSGFWKRSLSAPYNRMMNTSGVSFRDHAGSMDLCHAALRFSSDVLKTGGHFVCKFYQGAEDKELEQQLKELFKKVHRLKPESSRSV</sequence>
<reference evidence="9 10" key="1">
    <citation type="journal article" date="2016" name="BMC Genomics">
        <title>Genome sequencing and secondary metabolism of the postharvest pathogen Penicillium griseofulvum.</title>
        <authorList>
            <person name="Banani H."/>
            <person name="Marcet-Houben M."/>
            <person name="Ballester A.R."/>
            <person name="Abbruscato P."/>
            <person name="Gonzalez-Candelas L."/>
            <person name="Gabaldon T."/>
            <person name="Spadaro D."/>
        </authorList>
    </citation>
    <scope>NUCLEOTIDE SEQUENCE [LARGE SCALE GENOMIC DNA]</scope>
    <source>
        <strain evidence="9 10">PG3</strain>
    </source>
</reference>
<evidence type="ECO:0000256" key="3">
    <source>
        <dbReference type="ARBA" id="ARBA00022603"/>
    </source>
</evidence>
<proteinExistence type="inferred from homology"/>
<dbReference type="SUPFAM" id="SSF53335">
    <property type="entry name" value="S-adenosyl-L-methionine-dependent methyltransferases"/>
    <property type="match status" value="1"/>
</dbReference>
<comment type="similarity">
    <text evidence="1">Belongs to the class I-like SAM-binding methyltransferase superfamily. RNA methyltransferase RlmE family.</text>
</comment>
<evidence type="ECO:0000256" key="7">
    <source>
        <dbReference type="SAM" id="MobiDB-lite"/>
    </source>
</evidence>
<dbReference type="GeneID" id="63703987"/>
<dbReference type="AlphaFoldDB" id="A0A135LY84"/>
<dbReference type="GO" id="GO:0008650">
    <property type="term" value="F:rRNA (uridine-2'-O-)-methyltransferase activity"/>
    <property type="evidence" value="ECO:0007669"/>
    <property type="project" value="TreeGrafter"/>
</dbReference>
<dbReference type="InterPro" id="IPR029063">
    <property type="entry name" value="SAM-dependent_MTases_sf"/>
</dbReference>
<feature type="compositionally biased region" description="Polar residues" evidence="7">
    <location>
        <begin position="324"/>
        <end position="338"/>
    </location>
</feature>
<dbReference type="Pfam" id="PF01728">
    <property type="entry name" value="FtsJ"/>
    <property type="match status" value="1"/>
</dbReference>
<feature type="compositionally biased region" description="Basic and acidic residues" evidence="7">
    <location>
        <begin position="608"/>
        <end position="622"/>
    </location>
</feature>
<dbReference type="RefSeq" id="XP_040652459.1">
    <property type="nucleotide sequence ID" value="XM_040788687.1"/>
</dbReference>
<keyword evidence="5" id="KW-0949">S-adenosyl-L-methionine</keyword>
<dbReference type="InterPro" id="IPR050082">
    <property type="entry name" value="RNA_methyltr_RlmE"/>
</dbReference>
<organism evidence="9 10">
    <name type="scientific">Penicillium patulum</name>
    <name type="common">Penicillium griseofulvum</name>
    <dbReference type="NCBI Taxonomy" id="5078"/>
    <lineage>
        <taxon>Eukaryota</taxon>
        <taxon>Fungi</taxon>
        <taxon>Dikarya</taxon>
        <taxon>Ascomycota</taxon>
        <taxon>Pezizomycotina</taxon>
        <taxon>Eurotiomycetes</taxon>
        <taxon>Eurotiomycetidae</taxon>
        <taxon>Eurotiales</taxon>
        <taxon>Aspergillaceae</taxon>
        <taxon>Penicillium</taxon>
    </lineage>
</organism>
<keyword evidence="4" id="KW-0808">Transferase</keyword>
<evidence type="ECO:0000256" key="6">
    <source>
        <dbReference type="ARBA" id="ARBA00041184"/>
    </source>
</evidence>
<feature type="region of interest" description="Disordered" evidence="7">
    <location>
        <begin position="412"/>
        <end position="462"/>
    </location>
</feature>
<evidence type="ECO:0000256" key="5">
    <source>
        <dbReference type="ARBA" id="ARBA00022691"/>
    </source>
</evidence>
<name>A0A135LY84_PENPA</name>
<evidence type="ECO:0000256" key="2">
    <source>
        <dbReference type="ARBA" id="ARBA00022552"/>
    </source>
</evidence>
<dbReference type="EMBL" id="LHQR01000014">
    <property type="protein sequence ID" value="KXG53924.1"/>
    <property type="molecule type" value="Genomic_DNA"/>
</dbReference>
<feature type="domain" description="Ribosomal RNA methyltransferase FtsJ" evidence="8">
    <location>
        <begin position="500"/>
        <end position="728"/>
    </location>
</feature>
<comment type="caution">
    <text evidence="9">The sequence shown here is derived from an EMBL/GenBank/DDBJ whole genome shotgun (WGS) entry which is preliminary data.</text>
</comment>
<dbReference type="STRING" id="5078.A0A135LY84"/>
<dbReference type="OMA" id="ENDIDMH"/>
<dbReference type="PANTHER" id="PTHR10920">
    <property type="entry name" value="RIBOSOMAL RNA METHYLTRANSFERASE"/>
    <property type="match status" value="1"/>
</dbReference>
<evidence type="ECO:0000259" key="8">
    <source>
        <dbReference type="Pfam" id="PF01728"/>
    </source>
</evidence>